<evidence type="ECO:0000313" key="1">
    <source>
        <dbReference type="EMBL" id="CAH6720077.1"/>
    </source>
</evidence>
<proteinExistence type="predicted"/>
<evidence type="ECO:0000313" key="2">
    <source>
        <dbReference type="Proteomes" id="UP001152531"/>
    </source>
</evidence>
<name>A0ACA9Y4Z8_9ASCO</name>
<dbReference type="EMBL" id="CALSDN010000003">
    <property type="protein sequence ID" value="CAH6720077.1"/>
    <property type="molecule type" value="Genomic_DNA"/>
</dbReference>
<sequence length="261" mass="30136">MGEEDEELDDLLFGSSINLIPSLIDLYEEIPMMGSITEYLSVQISRFQPSVFKTFLTELYNQWNTLVEIGKIDREIRTQRLNNSKSIILSSIFGSFFTDALSIISHKGVGMNKGMVVVTETSHEYKLDRKSEEKLIEFDFNELLSPFDLVVNQGQIVPLTADIQSEKKPHISGEINQRSYFVQLENWYCSCEGYQRCYTRSWLDSSSTVDHRLDFQMDELKFIKFDDLDPIPMCSHLMATLIVRLNNLPLNEINHLPSQIT</sequence>
<protein>
    <submittedName>
        <fullName evidence="1">Uncharacterized protein</fullName>
    </submittedName>
</protein>
<organism evidence="1 2">
    <name type="scientific">[Candida] jaroonii</name>
    <dbReference type="NCBI Taxonomy" id="467808"/>
    <lineage>
        <taxon>Eukaryota</taxon>
        <taxon>Fungi</taxon>
        <taxon>Dikarya</taxon>
        <taxon>Ascomycota</taxon>
        <taxon>Saccharomycotina</taxon>
        <taxon>Pichiomycetes</taxon>
        <taxon>Debaryomycetaceae</taxon>
        <taxon>Yamadazyma</taxon>
    </lineage>
</organism>
<comment type="caution">
    <text evidence="1">The sequence shown here is derived from an EMBL/GenBank/DDBJ whole genome shotgun (WGS) entry which is preliminary data.</text>
</comment>
<reference evidence="1" key="1">
    <citation type="submission" date="2022-06" db="EMBL/GenBank/DDBJ databases">
        <authorList>
            <person name="Legras J.-L."/>
            <person name="Devillers H."/>
            <person name="Grondin C."/>
        </authorList>
    </citation>
    <scope>NUCLEOTIDE SEQUENCE</scope>
    <source>
        <strain evidence="1">CLIB 1444</strain>
    </source>
</reference>
<keyword evidence="2" id="KW-1185">Reference proteome</keyword>
<gene>
    <name evidence="1" type="ORF">CLIB1444_03S03884</name>
</gene>
<accession>A0ACA9Y4Z8</accession>
<dbReference type="Proteomes" id="UP001152531">
    <property type="component" value="Unassembled WGS sequence"/>
</dbReference>